<sequence length="948" mass="98688">MEILSPTASCNESVHQASGHSLFGSYSLSDQVSEGVGYASPTHPIESLGDTRPNEDRIGTLPPHKGLIHRAVLSLYSQIHARQLSSELGQYCVCVSAGSITAAGTTDLLATRTVSSASGRHQAGAPTHVLSQRPVVNAAQGLSLIDSAREMHVLGSSVLSVSDPMLVVISVTHIPPEVGADPVCGRLVYVDGGEVSLSVLERSLTMCGTSGPGSDGTVGTGVGAEQQTAKASGDGGCEGQVSVAKGVRGGGLTISIPDDMESPPAALSDRTWPRPAADTDTETGTQGEGDGDTGGPVVSRVKTGAVEVSEGDAGEGGIAEVHDGEKREDADMAQEGEESPVQSAAFQLPPALSSLPPIASLLGGLVCATSRPSRTCGRRDRGEAGPSASCAGCQCLDAVAGTSTLASVCIPLMRHPSYSCLILLDIETQGGRAETLTASVLHSLSALSTSTLCPTHTHRQGSKTQGMPRSSEVVSLQAALSDCQRVCGLWQHRTRRAEGQGAAASPASRGGDESSRSLSDVEGECAMLRRYATSLERRLEDREAFLTRCALPPPPPSAMHGLICTATGHPSVDSEAASAAACYMSADTQLELYRVVEELRLSRQSQRDMGDSLAAVRHMADRGTAQLMAQAQADRQSAAEAQATILHLGRQMAQLERECTAARMHLHTAQVKGACALSSAQARVAHLDALSERLTAARYAADRDAELARSEADRLRGRLNQMQTQLQNSAFSALSAKIGANEASLSERGVLSAQVAQAEAKQHSMQSVVNATKQTTHAGISGIRDVLLACLEAQRSARQEAEGLEDSKDSTHSDKGSQTDREARTPRSVSPPPTPSILQGLLSGNPLSPLSPSGIGHSQPGGASIVSGGGVRVPLGGRHRARESPSAHSLSPGTPSTHPGGGMLTGLDGSGGRTMRLRRLKEARRMRERLGDRPQAREPEDTPSPKAQ</sequence>
<dbReference type="AlphaFoldDB" id="A0A9K3GF48"/>
<evidence type="ECO:0000313" key="4">
    <source>
        <dbReference type="Proteomes" id="UP000265618"/>
    </source>
</evidence>
<comment type="caution">
    <text evidence="3">The sequence shown here is derived from an EMBL/GenBank/DDBJ whole genome shotgun (WGS) entry which is preliminary data.</text>
</comment>
<feature type="region of interest" description="Disordered" evidence="1">
    <location>
        <begin position="38"/>
        <end position="57"/>
    </location>
</feature>
<dbReference type="EMBL" id="BDIP01000054">
    <property type="protein sequence ID" value="GIQ79783.1"/>
    <property type="molecule type" value="Genomic_DNA"/>
</dbReference>
<evidence type="ECO:0000256" key="1">
    <source>
        <dbReference type="SAM" id="MobiDB-lite"/>
    </source>
</evidence>
<feature type="compositionally biased region" description="Basic and acidic residues" evidence="1">
    <location>
        <begin position="923"/>
        <end position="940"/>
    </location>
</feature>
<feature type="compositionally biased region" description="Low complexity" evidence="1">
    <location>
        <begin position="840"/>
        <end position="856"/>
    </location>
</feature>
<protein>
    <submittedName>
        <fullName evidence="3">Uncharacterized protein</fullName>
    </submittedName>
</protein>
<feature type="compositionally biased region" description="Low complexity" evidence="1">
    <location>
        <begin position="888"/>
        <end position="898"/>
    </location>
</feature>
<evidence type="ECO:0000313" key="3">
    <source>
        <dbReference type="EMBL" id="GIQ80533.1"/>
    </source>
</evidence>
<feature type="compositionally biased region" description="Basic and acidic residues" evidence="1">
    <location>
        <begin position="799"/>
        <end position="825"/>
    </location>
</feature>
<keyword evidence="4" id="KW-1185">Reference proteome</keyword>
<feature type="region of interest" description="Disordered" evidence="1">
    <location>
        <begin position="498"/>
        <end position="519"/>
    </location>
</feature>
<evidence type="ECO:0000313" key="2">
    <source>
        <dbReference type="EMBL" id="GIQ79783.1"/>
    </source>
</evidence>
<feature type="region of interest" description="Disordered" evidence="1">
    <location>
        <begin position="253"/>
        <end position="337"/>
    </location>
</feature>
<accession>A0A9K3GF48</accession>
<feature type="compositionally biased region" description="Gly residues" evidence="1">
    <location>
        <begin position="899"/>
        <end position="912"/>
    </location>
</feature>
<feature type="region of interest" description="Disordered" evidence="1">
    <location>
        <begin position="799"/>
        <end position="948"/>
    </location>
</feature>
<feature type="compositionally biased region" description="Gly residues" evidence="1">
    <location>
        <begin position="210"/>
        <end position="222"/>
    </location>
</feature>
<organism evidence="3 4">
    <name type="scientific">Kipferlia bialata</name>
    <dbReference type="NCBI Taxonomy" id="797122"/>
    <lineage>
        <taxon>Eukaryota</taxon>
        <taxon>Metamonada</taxon>
        <taxon>Carpediemonas-like organisms</taxon>
        <taxon>Kipferlia</taxon>
    </lineage>
</organism>
<reference evidence="3 4" key="2">
    <citation type="journal article" date="2018" name="PLoS ONE">
        <title>The draft genome of Kipferlia bialata reveals reductive genome evolution in fornicate parasites.</title>
        <authorList>
            <person name="Tanifuji G."/>
            <person name="Takabayashi S."/>
            <person name="Kume K."/>
            <person name="Takagi M."/>
            <person name="Nakayama T."/>
            <person name="Kamikawa R."/>
            <person name="Inagaki Y."/>
            <person name="Hashimoto T."/>
        </authorList>
    </citation>
    <scope>NUCLEOTIDE SEQUENCE [LARGE SCALE GENOMIC DNA]</scope>
    <source>
        <strain evidence="3">NY0173</strain>
    </source>
</reference>
<proteinExistence type="predicted"/>
<dbReference type="Proteomes" id="UP000265618">
    <property type="component" value="Unassembled WGS sequence"/>
</dbReference>
<feature type="compositionally biased region" description="Basic and acidic residues" evidence="1">
    <location>
        <begin position="320"/>
        <end position="330"/>
    </location>
</feature>
<name>A0A9K3GF48_9EUKA</name>
<dbReference type="EMBL" id="BDIP01000189">
    <property type="protein sequence ID" value="GIQ80533.1"/>
    <property type="molecule type" value="Genomic_DNA"/>
</dbReference>
<reference evidence="3" key="1">
    <citation type="submission" date="2016-10" db="EMBL/GenBank/DDBJ databases">
        <authorList>
            <person name="Tanifuji G."/>
            <person name="Kume K."/>
            <person name="Nakayama T."/>
            <person name="Takabayashi S."/>
            <person name="Hashimoto T."/>
        </authorList>
    </citation>
    <scope>NUCLEOTIDE SEQUENCE</scope>
    <source>
        <strain evidence="3">NY0173</strain>
    </source>
</reference>
<gene>
    <name evidence="2" type="ORF">KIPB_000482</name>
    <name evidence="3" type="ORF">KIPB_001347</name>
</gene>
<feature type="region of interest" description="Disordered" evidence="1">
    <location>
        <begin position="210"/>
        <end position="237"/>
    </location>
</feature>